<evidence type="ECO:0000313" key="1">
    <source>
        <dbReference type="EMBL" id="KAK3704852.1"/>
    </source>
</evidence>
<proteinExistence type="predicted"/>
<sequence length="163" mass="17988">MPTGTCICGAIKIAYTGSPTYIALCHCNDDRKMSNVATYQVPEEAFTLAAGEPRVYTMVSDFGREIRSHFCATCGTTLYRTGGTPNVKGMIGIRAGVLDDQSILDESPKIEVFVERRPKWMGKIEGAVQLNAKYEIVDEGGRESRELTWVVSRSSQSRPDDEL</sequence>
<name>A0ACC3MXJ4_9PEZI</name>
<gene>
    <name evidence="1" type="ORF">LTR37_013543</name>
</gene>
<keyword evidence="2" id="KW-1185">Reference proteome</keyword>
<protein>
    <submittedName>
        <fullName evidence="1">Uncharacterized protein</fullName>
    </submittedName>
</protein>
<comment type="caution">
    <text evidence="1">The sequence shown here is derived from an EMBL/GenBank/DDBJ whole genome shotgun (WGS) entry which is preliminary data.</text>
</comment>
<dbReference type="Proteomes" id="UP001281147">
    <property type="component" value="Unassembled WGS sequence"/>
</dbReference>
<reference evidence="1" key="1">
    <citation type="submission" date="2023-07" db="EMBL/GenBank/DDBJ databases">
        <title>Black Yeasts Isolated from many extreme environments.</title>
        <authorList>
            <person name="Coleine C."/>
            <person name="Stajich J.E."/>
            <person name="Selbmann L."/>
        </authorList>
    </citation>
    <scope>NUCLEOTIDE SEQUENCE</scope>
    <source>
        <strain evidence="1">CCFEE 5714</strain>
    </source>
</reference>
<accession>A0ACC3MXJ4</accession>
<organism evidence="1 2">
    <name type="scientific">Vermiconidia calcicola</name>
    <dbReference type="NCBI Taxonomy" id="1690605"/>
    <lineage>
        <taxon>Eukaryota</taxon>
        <taxon>Fungi</taxon>
        <taxon>Dikarya</taxon>
        <taxon>Ascomycota</taxon>
        <taxon>Pezizomycotina</taxon>
        <taxon>Dothideomycetes</taxon>
        <taxon>Dothideomycetidae</taxon>
        <taxon>Mycosphaerellales</taxon>
        <taxon>Extremaceae</taxon>
        <taxon>Vermiconidia</taxon>
    </lineage>
</organism>
<evidence type="ECO:0000313" key="2">
    <source>
        <dbReference type="Proteomes" id="UP001281147"/>
    </source>
</evidence>
<dbReference type="EMBL" id="JAUTXU010000134">
    <property type="protein sequence ID" value="KAK3704852.1"/>
    <property type="molecule type" value="Genomic_DNA"/>
</dbReference>